<keyword evidence="6" id="KW-0255">Endonuclease</keyword>
<keyword evidence="3" id="KW-0408">Iron</keyword>
<name>A0A3T0D888_9FIRM</name>
<dbReference type="Pfam" id="PF00730">
    <property type="entry name" value="HhH-GPD"/>
    <property type="match status" value="1"/>
</dbReference>
<dbReference type="Gene3D" id="1.10.340.30">
    <property type="entry name" value="Hypothetical protein, domain 2"/>
    <property type="match status" value="1"/>
</dbReference>
<feature type="domain" description="HhH-GPD" evidence="5">
    <location>
        <begin position="50"/>
        <end position="210"/>
    </location>
</feature>
<dbReference type="InterPro" id="IPR023170">
    <property type="entry name" value="HhH_base_excis_C"/>
</dbReference>
<dbReference type="PIRSF" id="PIRSF001435">
    <property type="entry name" value="Nth"/>
    <property type="match status" value="1"/>
</dbReference>
<dbReference type="InterPro" id="IPR011257">
    <property type="entry name" value="DNA_glycosylase"/>
</dbReference>
<evidence type="ECO:0000256" key="1">
    <source>
        <dbReference type="ARBA" id="ARBA00022485"/>
    </source>
</evidence>
<dbReference type="InterPro" id="IPR003265">
    <property type="entry name" value="HhH-GPD_domain"/>
</dbReference>
<keyword evidence="1" id="KW-0004">4Fe-4S</keyword>
<evidence type="ECO:0000313" key="6">
    <source>
        <dbReference type="EMBL" id="AZT91198.1"/>
    </source>
</evidence>
<keyword evidence="4" id="KW-0411">Iron-sulfur</keyword>
<dbReference type="Gene3D" id="1.10.1670.10">
    <property type="entry name" value="Helix-hairpin-Helix base-excision DNA repair enzymes (C-terminal)"/>
    <property type="match status" value="1"/>
</dbReference>
<reference evidence="6 7" key="1">
    <citation type="submission" date="2018-12" db="EMBL/GenBank/DDBJ databases">
        <title>Genome sequence from the cellulolytic species, Caldicellulosiruptor changbaiensis.</title>
        <authorList>
            <person name="Blumer-Schuette S.E."/>
            <person name="Mendoza C."/>
        </authorList>
    </citation>
    <scope>NUCLEOTIDE SEQUENCE [LARGE SCALE GENOMIC DNA]</scope>
    <source>
        <strain evidence="6 7">CBS-Z</strain>
    </source>
</reference>
<evidence type="ECO:0000259" key="5">
    <source>
        <dbReference type="SMART" id="SM00478"/>
    </source>
</evidence>
<keyword evidence="7" id="KW-1185">Reference proteome</keyword>
<sequence>MNSEKGSFRPKDVNLSRKLYEIFQRLYEFWGPQNWWPAETKFEMVVGAILTQNTSWSSVEKAISNLKKANILSIEGILQTPDEILAQLIRPTGYYNQKAKRLKDFCSFLKNEFNFDLQKLFSLEIPELREKLLSQKGIGYETADSIILYGAEKPIFVVDAYTKRLFFRLGLIESEKIEYNQLQSIIMENLEPQTSLFNEFHALIVKHCKEICKNKKPECKKCCLHKMCEAGTFK</sequence>
<evidence type="ECO:0000256" key="2">
    <source>
        <dbReference type="ARBA" id="ARBA00022723"/>
    </source>
</evidence>
<proteinExistence type="predicted"/>
<dbReference type="SMART" id="SM00478">
    <property type="entry name" value="ENDO3c"/>
    <property type="match status" value="1"/>
</dbReference>
<dbReference type="EMBL" id="CP034791">
    <property type="protein sequence ID" value="AZT91198.1"/>
    <property type="molecule type" value="Genomic_DNA"/>
</dbReference>
<keyword evidence="2" id="KW-0479">Metal-binding</keyword>
<organism evidence="6 7">
    <name type="scientific">Caldicellulosiruptor changbaiensis</name>
    <dbReference type="NCBI Taxonomy" id="1222016"/>
    <lineage>
        <taxon>Bacteria</taxon>
        <taxon>Bacillati</taxon>
        <taxon>Bacillota</taxon>
        <taxon>Bacillota incertae sedis</taxon>
        <taxon>Caldicellulosiruptorales</taxon>
        <taxon>Caldicellulosiruptoraceae</taxon>
        <taxon>Caldicellulosiruptor</taxon>
    </lineage>
</organism>
<dbReference type="KEGG" id="ccha:ELD05_11465"/>
<dbReference type="SUPFAM" id="SSF48150">
    <property type="entry name" value="DNA-glycosylase"/>
    <property type="match status" value="1"/>
</dbReference>
<dbReference type="CDD" id="cd00056">
    <property type="entry name" value="ENDO3c"/>
    <property type="match status" value="1"/>
</dbReference>
<dbReference type="GO" id="GO:0004519">
    <property type="term" value="F:endonuclease activity"/>
    <property type="evidence" value="ECO:0007669"/>
    <property type="project" value="UniProtKB-KW"/>
</dbReference>
<gene>
    <name evidence="6" type="ORF">ELD05_11465</name>
</gene>
<evidence type="ECO:0000313" key="7">
    <source>
        <dbReference type="Proteomes" id="UP000282930"/>
    </source>
</evidence>
<protein>
    <submittedName>
        <fullName evidence="6">Endonuclease</fullName>
    </submittedName>
</protein>
<dbReference type="GO" id="GO:0051539">
    <property type="term" value="F:4 iron, 4 sulfur cluster binding"/>
    <property type="evidence" value="ECO:0007669"/>
    <property type="project" value="UniProtKB-KW"/>
</dbReference>
<accession>A0A3T0D888</accession>
<dbReference type="AlphaFoldDB" id="A0A3T0D888"/>
<dbReference type="PANTHER" id="PTHR10359">
    <property type="entry name" value="A/G-SPECIFIC ADENINE GLYCOSYLASE/ENDONUCLEASE III"/>
    <property type="match status" value="1"/>
</dbReference>
<dbReference type="RefSeq" id="WP_127352534.1">
    <property type="nucleotide sequence ID" value="NZ_CP034791.1"/>
</dbReference>
<evidence type="ECO:0000256" key="4">
    <source>
        <dbReference type="ARBA" id="ARBA00023014"/>
    </source>
</evidence>
<dbReference type="PANTHER" id="PTHR10359:SF19">
    <property type="entry name" value="DNA REPAIR GLYCOSYLASE MJ1434-RELATED"/>
    <property type="match status" value="1"/>
</dbReference>
<keyword evidence="6" id="KW-0540">Nuclease</keyword>
<evidence type="ECO:0000256" key="3">
    <source>
        <dbReference type="ARBA" id="ARBA00023004"/>
    </source>
</evidence>
<dbReference type="GO" id="GO:0006284">
    <property type="term" value="P:base-excision repair"/>
    <property type="evidence" value="ECO:0007669"/>
    <property type="project" value="InterPro"/>
</dbReference>
<keyword evidence="6" id="KW-0378">Hydrolase</keyword>
<dbReference type="Proteomes" id="UP000282930">
    <property type="component" value="Chromosome"/>
</dbReference>
<dbReference type="GO" id="GO:0046872">
    <property type="term" value="F:metal ion binding"/>
    <property type="evidence" value="ECO:0007669"/>
    <property type="project" value="UniProtKB-KW"/>
</dbReference>